<dbReference type="EMBL" id="JAGTJR010000096">
    <property type="protein sequence ID" value="KAH7010963.1"/>
    <property type="molecule type" value="Genomic_DNA"/>
</dbReference>
<feature type="compositionally biased region" description="Basic residues" evidence="1">
    <location>
        <begin position="149"/>
        <end position="159"/>
    </location>
</feature>
<accession>A0ABQ8FQ91</accession>
<reference evidence="3 4" key="1">
    <citation type="journal article" date="2021" name="Nat. Commun.">
        <title>Genetic determinants of endophytism in the Arabidopsis root mycobiome.</title>
        <authorList>
            <person name="Mesny F."/>
            <person name="Miyauchi S."/>
            <person name="Thiergart T."/>
            <person name="Pickel B."/>
            <person name="Atanasova L."/>
            <person name="Karlsson M."/>
            <person name="Huettel B."/>
            <person name="Barry K.W."/>
            <person name="Haridas S."/>
            <person name="Chen C."/>
            <person name="Bauer D."/>
            <person name="Andreopoulos W."/>
            <person name="Pangilinan J."/>
            <person name="LaButti K."/>
            <person name="Riley R."/>
            <person name="Lipzen A."/>
            <person name="Clum A."/>
            <person name="Drula E."/>
            <person name="Henrissat B."/>
            <person name="Kohler A."/>
            <person name="Grigoriev I.V."/>
            <person name="Martin F.M."/>
            <person name="Hacquard S."/>
        </authorList>
    </citation>
    <scope>NUCLEOTIDE SEQUENCE [LARGE SCALE GENOMIC DNA]</scope>
    <source>
        <strain evidence="3 4">MPI-SDFR-AT-0080</strain>
    </source>
</reference>
<proteinExistence type="predicted"/>
<organism evidence="3 4">
    <name type="scientific">Macrophomina phaseolina</name>
    <dbReference type="NCBI Taxonomy" id="35725"/>
    <lineage>
        <taxon>Eukaryota</taxon>
        <taxon>Fungi</taxon>
        <taxon>Dikarya</taxon>
        <taxon>Ascomycota</taxon>
        <taxon>Pezizomycotina</taxon>
        <taxon>Dothideomycetes</taxon>
        <taxon>Dothideomycetes incertae sedis</taxon>
        <taxon>Botryosphaeriales</taxon>
        <taxon>Botryosphaeriaceae</taxon>
        <taxon>Macrophomina</taxon>
    </lineage>
</organism>
<evidence type="ECO:0000256" key="1">
    <source>
        <dbReference type="SAM" id="MobiDB-lite"/>
    </source>
</evidence>
<feature type="domain" description="Myb-like" evidence="2">
    <location>
        <begin position="389"/>
        <end position="434"/>
    </location>
</feature>
<evidence type="ECO:0000259" key="2">
    <source>
        <dbReference type="PROSITE" id="PS50090"/>
    </source>
</evidence>
<sequence length="440" mass="49157">MHSGYPGDRKRRGSVLSVQRSSASEQSTPSPRPMESDGAEFDYLFNSPIETYEPASPLRSSENSRSRSLSESDLNADISDDSSQHASSRRSRKRRKRSYLEESGDPLFFRPVLSESSIPAGTAKEHKSRMCEQDHLLDHSKPTFFTPTRRSKQRRKSRSSTRSLAEGVFAHQVQPLDGNSKAIPRETYDIRTSRRDPHIQLALGESCRTQDASILPRLDRSTSGRMEPESYARERFERGACDSHVSPAQGASTSSGSLAMTQIQSAIAASQAGRPVARDMCIQSISPELSFLIFILPDIMSAKPLIYPQEGQDATSSLGCYGVLENVVVKQIQSQMWLVAGTVRNSNVSCAEPKHKDDLMGSSNVEAHSAYGNMSDDCSNSSGQQFLAKNQRWSPEDDRILCEWVETGRPWSWIIRQFPMRTPGSVRTRYSMLRRKPTQP</sequence>
<name>A0ABQ8FQ91_9PEZI</name>
<feature type="region of interest" description="Disordered" evidence="1">
    <location>
        <begin position="119"/>
        <end position="165"/>
    </location>
</feature>
<feature type="compositionally biased region" description="Basic and acidic residues" evidence="1">
    <location>
        <begin position="123"/>
        <end position="141"/>
    </location>
</feature>
<evidence type="ECO:0000313" key="4">
    <source>
        <dbReference type="Proteomes" id="UP000774617"/>
    </source>
</evidence>
<dbReference type="Pfam" id="PF00249">
    <property type="entry name" value="Myb_DNA-binding"/>
    <property type="match status" value="1"/>
</dbReference>
<dbReference type="SUPFAM" id="SSF46689">
    <property type="entry name" value="Homeodomain-like"/>
    <property type="match status" value="1"/>
</dbReference>
<feature type="compositionally biased region" description="Basic residues" evidence="1">
    <location>
        <begin position="87"/>
        <end position="97"/>
    </location>
</feature>
<dbReference type="PROSITE" id="PS50090">
    <property type="entry name" value="MYB_LIKE"/>
    <property type="match status" value="1"/>
</dbReference>
<feature type="compositionally biased region" description="Polar residues" evidence="1">
    <location>
        <begin position="16"/>
        <end position="29"/>
    </location>
</feature>
<dbReference type="Gene3D" id="1.10.10.60">
    <property type="entry name" value="Homeodomain-like"/>
    <property type="match status" value="1"/>
</dbReference>
<feature type="region of interest" description="Disordered" evidence="1">
    <location>
        <begin position="1"/>
        <end position="100"/>
    </location>
</feature>
<comment type="caution">
    <text evidence="3">The sequence shown here is derived from an EMBL/GenBank/DDBJ whole genome shotgun (WGS) entry which is preliminary data.</text>
</comment>
<keyword evidence="4" id="KW-1185">Reference proteome</keyword>
<dbReference type="InterPro" id="IPR009057">
    <property type="entry name" value="Homeodomain-like_sf"/>
</dbReference>
<dbReference type="Proteomes" id="UP000774617">
    <property type="component" value="Unassembled WGS sequence"/>
</dbReference>
<protein>
    <recommendedName>
        <fullName evidence="2">Myb-like domain-containing protein</fullName>
    </recommendedName>
</protein>
<dbReference type="InterPro" id="IPR001005">
    <property type="entry name" value="SANT/Myb"/>
</dbReference>
<evidence type="ECO:0000313" key="3">
    <source>
        <dbReference type="EMBL" id="KAH7010963.1"/>
    </source>
</evidence>
<gene>
    <name evidence="3" type="ORF">B0J12DRAFT_690968</name>
</gene>
<dbReference type="CDD" id="cd00167">
    <property type="entry name" value="SANT"/>
    <property type="match status" value="1"/>
</dbReference>